<comment type="similarity">
    <text evidence="1">Belongs to the 5'(3')-deoxyribonucleotidase family.</text>
</comment>
<comment type="caution">
    <text evidence="7">The sequence shown here is derived from an EMBL/GenBank/DDBJ whole genome shotgun (WGS) entry which is preliminary data.</text>
</comment>
<evidence type="ECO:0000256" key="3">
    <source>
        <dbReference type="ARBA" id="ARBA00022801"/>
    </source>
</evidence>
<evidence type="ECO:0000256" key="1">
    <source>
        <dbReference type="ARBA" id="ARBA00009589"/>
    </source>
</evidence>
<dbReference type="FunCoup" id="A0A2J7QA07">
    <property type="interactions" value="731"/>
</dbReference>
<protein>
    <recommendedName>
        <fullName evidence="6">5'-nucleotidase domain-containing protein 1</fullName>
    </recommendedName>
</protein>
<dbReference type="InterPro" id="IPR008380">
    <property type="entry name" value="HAD-SF_hydro_IG_5-nucl"/>
</dbReference>
<reference evidence="7 8" key="1">
    <citation type="submission" date="2017-12" db="EMBL/GenBank/DDBJ databases">
        <title>Hemimetabolous genomes reveal molecular basis of termite eusociality.</title>
        <authorList>
            <person name="Harrison M.C."/>
            <person name="Jongepier E."/>
            <person name="Robertson H.M."/>
            <person name="Arning N."/>
            <person name="Bitard-Feildel T."/>
            <person name="Chao H."/>
            <person name="Childers C.P."/>
            <person name="Dinh H."/>
            <person name="Doddapaneni H."/>
            <person name="Dugan S."/>
            <person name="Gowin J."/>
            <person name="Greiner C."/>
            <person name="Han Y."/>
            <person name="Hu H."/>
            <person name="Hughes D.S.T."/>
            <person name="Huylmans A.-K."/>
            <person name="Kemena C."/>
            <person name="Kremer L.P.M."/>
            <person name="Lee S.L."/>
            <person name="Lopez-Ezquerra A."/>
            <person name="Mallet L."/>
            <person name="Monroy-Kuhn J.M."/>
            <person name="Moser A."/>
            <person name="Murali S.C."/>
            <person name="Muzny D.M."/>
            <person name="Otani S."/>
            <person name="Piulachs M.-D."/>
            <person name="Poelchau M."/>
            <person name="Qu J."/>
            <person name="Schaub F."/>
            <person name="Wada-Katsumata A."/>
            <person name="Worley K.C."/>
            <person name="Xie Q."/>
            <person name="Ylla G."/>
            <person name="Poulsen M."/>
            <person name="Gibbs R.A."/>
            <person name="Schal C."/>
            <person name="Richards S."/>
            <person name="Belles X."/>
            <person name="Korb J."/>
            <person name="Bornberg-Bauer E."/>
        </authorList>
    </citation>
    <scope>NUCLEOTIDE SEQUENCE [LARGE SCALE GENOMIC DNA]</scope>
    <source>
        <tissue evidence="7">Whole body</tissue>
    </source>
</reference>
<keyword evidence="8" id="KW-1185">Reference proteome</keyword>
<gene>
    <name evidence="7" type="primary">Nt5dc1</name>
    <name evidence="7" type="ORF">B7P43_G08791</name>
</gene>
<sequence length="508" mass="57823">MHIRLQTRFSRIYRLTYTKVGEERNRIGGFKYQHEVGCSSLSGTGKICDHITRSSLQAVMAEPALAKNHKEKRVFRFSDYDCIGFDLDNTLCRYKLTQMVKLEYEVLAEYLVTQKGYNAEYLLKPLETDIDFLQKGLVFDFHKGNILQLGSDGYIRKGSHGTRFMTDAEIEGIYGPDRKWSVSVAFCQNLLEAWNGPMSEKIRTLSDYFDMPAALAFGRIVDSLDVKEGNKLEFYNVWPDVLDGLIYMFKRENFHLDTGGYFSALKRNPEKFVNKCSNNVINWLKQIKHSKVVFLLTGSHVDFASFTATNSLGANWRDLFDIVVCYARKPGFFTGAKPFLKLDGLTETDPIGSEDLEFGNIYSQGNWQDLYQFLAKKTGLQHPKCLYVGDNLIQDVYAPSEYTKCDTVAVIEELGAEGMCGDDTYFHSDASIIVSECWGSYFGGKEEQRDGSSLWGIITKKYSKICVPDLDVLANLPLTNEFHMFSQREDDSDLLGYYPGCPKSLKQT</sequence>
<dbReference type="PANTHER" id="PTHR12103">
    <property type="entry name" value="5'-NUCLEOTIDASE DOMAIN-CONTAINING"/>
    <property type="match status" value="1"/>
</dbReference>
<dbReference type="Proteomes" id="UP000235965">
    <property type="component" value="Unassembled WGS sequence"/>
</dbReference>
<accession>A0A2J7QA07</accession>
<evidence type="ECO:0000256" key="2">
    <source>
        <dbReference type="ARBA" id="ARBA00022723"/>
    </source>
</evidence>
<keyword evidence="2" id="KW-0479">Metal-binding</keyword>
<dbReference type="NCBIfam" id="TIGR02244">
    <property type="entry name" value="HAD-IG-Ncltidse"/>
    <property type="match status" value="1"/>
</dbReference>
<dbReference type="FunFam" id="3.40.50.1000:FF:000086">
    <property type="entry name" value="LD24878p"/>
    <property type="match status" value="1"/>
</dbReference>
<keyword evidence="5" id="KW-0007">Acetylation</keyword>
<evidence type="ECO:0000313" key="7">
    <source>
        <dbReference type="EMBL" id="PNF25416.1"/>
    </source>
</evidence>
<dbReference type="InParanoid" id="A0A2J7QA07"/>
<dbReference type="Gene3D" id="3.40.50.1000">
    <property type="entry name" value="HAD superfamily/HAD-like"/>
    <property type="match status" value="1"/>
</dbReference>
<dbReference type="SUPFAM" id="SSF56784">
    <property type="entry name" value="HAD-like"/>
    <property type="match status" value="1"/>
</dbReference>
<evidence type="ECO:0000256" key="6">
    <source>
        <dbReference type="ARBA" id="ARBA00069357"/>
    </source>
</evidence>
<dbReference type="InterPro" id="IPR036412">
    <property type="entry name" value="HAD-like_sf"/>
</dbReference>
<dbReference type="EMBL" id="NEVH01016339">
    <property type="protein sequence ID" value="PNF25416.1"/>
    <property type="molecule type" value="Genomic_DNA"/>
</dbReference>
<dbReference type="InterPro" id="IPR023214">
    <property type="entry name" value="HAD_sf"/>
</dbReference>
<name>A0A2J7QA07_9NEOP</name>
<dbReference type="GO" id="GO:0046872">
    <property type="term" value="F:metal ion binding"/>
    <property type="evidence" value="ECO:0007669"/>
    <property type="project" value="UniProtKB-KW"/>
</dbReference>
<organism evidence="7 8">
    <name type="scientific">Cryptotermes secundus</name>
    <dbReference type="NCBI Taxonomy" id="105785"/>
    <lineage>
        <taxon>Eukaryota</taxon>
        <taxon>Metazoa</taxon>
        <taxon>Ecdysozoa</taxon>
        <taxon>Arthropoda</taxon>
        <taxon>Hexapoda</taxon>
        <taxon>Insecta</taxon>
        <taxon>Pterygota</taxon>
        <taxon>Neoptera</taxon>
        <taxon>Polyneoptera</taxon>
        <taxon>Dictyoptera</taxon>
        <taxon>Blattodea</taxon>
        <taxon>Blattoidea</taxon>
        <taxon>Termitoidae</taxon>
        <taxon>Kalotermitidae</taxon>
        <taxon>Cryptotermitinae</taxon>
        <taxon>Cryptotermes</taxon>
    </lineage>
</organism>
<dbReference type="PANTHER" id="PTHR12103:SF38">
    <property type="entry name" value="5'-NUCLEOTIDASE DOMAIN-CONTAINING PROTEIN 1"/>
    <property type="match status" value="1"/>
</dbReference>
<evidence type="ECO:0000256" key="5">
    <source>
        <dbReference type="ARBA" id="ARBA00022990"/>
    </source>
</evidence>
<keyword evidence="3" id="KW-0378">Hydrolase</keyword>
<dbReference type="Pfam" id="PF05761">
    <property type="entry name" value="5_nucleotid"/>
    <property type="match status" value="1"/>
</dbReference>
<evidence type="ECO:0000256" key="4">
    <source>
        <dbReference type="ARBA" id="ARBA00022842"/>
    </source>
</evidence>
<dbReference type="OrthoDB" id="6503940at2759"/>
<dbReference type="GO" id="GO:0008253">
    <property type="term" value="F:5'-nucleotidase activity"/>
    <property type="evidence" value="ECO:0007669"/>
    <property type="project" value="TreeGrafter"/>
</dbReference>
<keyword evidence="4" id="KW-0460">Magnesium</keyword>
<dbReference type="STRING" id="105785.A0A2J7QA07"/>
<proteinExistence type="inferred from homology"/>
<dbReference type="AlphaFoldDB" id="A0A2J7QA07"/>
<evidence type="ECO:0000313" key="8">
    <source>
        <dbReference type="Proteomes" id="UP000235965"/>
    </source>
</evidence>